<protein>
    <recommendedName>
        <fullName evidence="4">Secreted protein</fullName>
    </recommendedName>
</protein>
<evidence type="ECO:0008006" key="4">
    <source>
        <dbReference type="Google" id="ProtNLM"/>
    </source>
</evidence>
<dbReference type="EMBL" id="LGST01000016">
    <property type="protein sequence ID" value="KNE01133.1"/>
    <property type="molecule type" value="Genomic_DNA"/>
</dbReference>
<dbReference type="Proteomes" id="UP000037122">
    <property type="component" value="Unassembled WGS sequence"/>
</dbReference>
<proteinExistence type="predicted"/>
<evidence type="ECO:0000256" key="1">
    <source>
        <dbReference type="SAM" id="SignalP"/>
    </source>
</evidence>
<sequence>MMSKHWLVCQWVNLSVMRATGVRLGNVQAPGARLGIWAHVQANTVKHRSMHGDCQTASLVFANNKTWFKNQWSGFAIDEIEI</sequence>
<feature type="chain" id="PRO_5005545391" description="Secreted protein" evidence="1">
    <location>
        <begin position="22"/>
        <end position="82"/>
    </location>
</feature>
<evidence type="ECO:0000313" key="2">
    <source>
        <dbReference type="EMBL" id="KNE01133.1"/>
    </source>
</evidence>
<comment type="caution">
    <text evidence="2">The sequence shown here is derived from an EMBL/GenBank/DDBJ whole genome shotgun (WGS) entry which is preliminary data.</text>
</comment>
<evidence type="ECO:0000313" key="3">
    <source>
        <dbReference type="Proteomes" id="UP000037122"/>
    </source>
</evidence>
<reference evidence="3" key="1">
    <citation type="journal article" date="2015" name="BMC Genomics">
        <title>Draft genome of a commonly misdiagnosed multidrug resistant pathogen Candida auris.</title>
        <authorList>
            <person name="Chatterjee S."/>
            <person name="Alampalli S.V."/>
            <person name="Nageshan R.K."/>
            <person name="Chettiar S.T."/>
            <person name="Joshi S."/>
            <person name="Tatu U.S."/>
        </authorList>
    </citation>
    <scope>NUCLEOTIDE SEQUENCE [LARGE SCALE GENOMIC DNA]</scope>
    <source>
        <strain evidence="3">6684</strain>
    </source>
</reference>
<gene>
    <name evidence="2" type="ORF">QG37_02013</name>
</gene>
<feature type="signal peptide" evidence="1">
    <location>
        <begin position="1"/>
        <end position="21"/>
    </location>
</feature>
<accession>A0A0L0P435</accession>
<dbReference type="VEuPathDB" id="FungiDB:QG37_02013"/>
<organism evidence="2 3">
    <name type="scientific">Candidozyma auris</name>
    <name type="common">Yeast</name>
    <name type="synonym">Candida auris</name>
    <dbReference type="NCBI Taxonomy" id="498019"/>
    <lineage>
        <taxon>Eukaryota</taxon>
        <taxon>Fungi</taxon>
        <taxon>Dikarya</taxon>
        <taxon>Ascomycota</taxon>
        <taxon>Saccharomycotina</taxon>
        <taxon>Pichiomycetes</taxon>
        <taxon>Metschnikowiaceae</taxon>
        <taxon>Candidozyma</taxon>
    </lineage>
</organism>
<keyword evidence="1" id="KW-0732">Signal</keyword>
<name>A0A0L0P435_CANAR</name>
<dbReference type="AlphaFoldDB" id="A0A0L0P435"/>